<comment type="caution">
    <text evidence="7">The sequence shown here is derived from an EMBL/GenBank/DDBJ whole genome shotgun (WGS) entry which is preliminary data.</text>
</comment>
<feature type="transmembrane region" description="Helical" evidence="6">
    <location>
        <begin position="115"/>
        <end position="137"/>
    </location>
</feature>
<reference evidence="7 8" key="1">
    <citation type="submission" date="2016-12" db="EMBL/GenBank/DDBJ databases">
        <title>The draft genome sequence of Actinophytocola xinjiangensis.</title>
        <authorList>
            <person name="Wang W."/>
            <person name="Yuan L."/>
        </authorList>
    </citation>
    <scope>NUCLEOTIDE SEQUENCE [LARGE SCALE GENOMIC DNA]</scope>
    <source>
        <strain evidence="7 8">CGMCC 4.4663</strain>
    </source>
</reference>
<comment type="subcellular location">
    <subcellularLocation>
        <location evidence="1">Cell membrane</location>
        <topology evidence="1">Multi-pass membrane protein</topology>
    </subcellularLocation>
</comment>
<protein>
    <recommendedName>
        <fullName evidence="9">Lysylphosphatidylglycerol synthase-like protein</fullName>
    </recommendedName>
</protein>
<keyword evidence="5 6" id="KW-0472">Membrane</keyword>
<feature type="transmembrane region" description="Helical" evidence="6">
    <location>
        <begin position="226"/>
        <end position="244"/>
    </location>
</feature>
<gene>
    <name evidence="7" type="ORF">BLA60_04945</name>
</gene>
<dbReference type="InterPro" id="IPR022791">
    <property type="entry name" value="L-PG_synthase/AglD"/>
</dbReference>
<keyword evidence="3 6" id="KW-0812">Transmembrane</keyword>
<proteinExistence type="predicted"/>
<dbReference type="GO" id="GO:0005886">
    <property type="term" value="C:plasma membrane"/>
    <property type="evidence" value="ECO:0007669"/>
    <property type="project" value="UniProtKB-SubCell"/>
</dbReference>
<evidence type="ECO:0000313" key="8">
    <source>
        <dbReference type="Proteomes" id="UP000185696"/>
    </source>
</evidence>
<evidence type="ECO:0000256" key="6">
    <source>
        <dbReference type="SAM" id="Phobius"/>
    </source>
</evidence>
<keyword evidence="8" id="KW-1185">Reference proteome</keyword>
<keyword evidence="2" id="KW-1003">Cell membrane</keyword>
<keyword evidence="4 6" id="KW-1133">Transmembrane helix</keyword>
<name>A0A7Z0WTS3_9PSEU</name>
<evidence type="ECO:0008006" key="9">
    <source>
        <dbReference type="Google" id="ProtNLM"/>
    </source>
</evidence>
<feature type="transmembrane region" description="Helical" evidence="6">
    <location>
        <begin position="12"/>
        <end position="30"/>
    </location>
</feature>
<evidence type="ECO:0000256" key="5">
    <source>
        <dbReference type="ARBA" id="ARBA00023136"/>
    </source>
</evidence>
<evidence type="ECO:0000256" key="1">
    <source>
        <dbReference type="ARBA" id="ARBA00004651"/>
    </source>
</evidence>
<feature type="transmembrane region" description="Helical" evidence="6">
    <location>
        <begin position="36"/>
        <end position="58"/>
    </location>
</feature>
<accession>A0A7Z0WTS3</accession>
<feature type="transmembrane region" description="Helical" evidence="6">
    <location>
        <begin position="193"/>
        <end position="220"/>
    </location>
</feature>
<dbReference type="EMBL" id="MSIF01000002">
    <property type="protein sequence ID" value="OLF13144.1"/>
    <property type="molecule type" value="Genomic_DNA"/>
</dbReference>
<sequence>MTRPGPAHWVRVGFLVVALAFGVVFVAARWPQLRAALGQLSWGLVAAAAVPAAASILATGQGWRTMLADLGGRLPVRGAARVFLLGQLGKYLPGSVWSFLAQAELARDHAVSRKITVTGSVLGLLLALGTGAATAVVMLPAGDGALRRYWWMVPVVLAGVTFLHPRVVGPVLDRVLRLLRREPLVRWPSYRGLLTAAGWYTLGWLLLGLHCWLLMIGFGAPAGPSLPLAVGGLALAFCLGLLFVPAPAGVGIREVALVLAFGPVLGHGESLAVALISRIMLTMLDFVMAAATLPVCRADRQAPRARAAADEGTRP</sequence>
<dbReference type="Pfam" id="PF03706">
    <property type="entry name" value="LPG_synthase_TM"/>
    <property type="match status" value="1"/>
</dbReference>
<dbReference type="Proteomes" id="UP000185696">
    <property type="component" value="Unassembled WGS sequence"/>
</dbReference>
<evidence type="ECO:0000256" key="3">
    <source>
        <dbReference type="ARBA" id="ARBA00022692"/>
    </source>
</evidence>
<feature type="transmembrane region" description="Helical" evidence="6">
    <location>
        <begin position="149"/>
        <end position="172"/>
    </location>
</feature>
<evidence type="ECO:0000256" key="2">
    <source>
        <dbReference type="ARBA" id="ARBA00022475"/>
    </source>
</evidence>
<dbReference type="AlphaFoldDB" id="A0A7Z0WTS3"/>
<evidence type="ECO:0000256" key="4">
    <source>
        <dbReference type="ARBA" id="ARBA00022989"/>
    </source>
</evidence>
<evidence type="ECO:0000313" key="7">
    <source>
        <dbReference type="EMBL" id="OLF13144.1"/>
    </source>
</evidence>
<feature type="transmembrane region" description="Helical" evidence="6">
    <location>
        <begin position="251"/>
        <end position="268"/>
    </location>
</feature>
<organism evidence="7 8">
    <name type="scientific">Actinophytocola xinjiangensis</name>
    <dbReference type="NCBI Taxonomy" id="485602"/>
    <lineage>
        <taxon>Bacteria</taxon>
        <taxon>Bacillati</taxon>
        <taxon>Actinomycetota</taxon>
        <taxon>Actinomycetes</taxon>
        <taxon>Pseudonocardiales</taxon>
        <taxon>Pseudonocardiaceae</taxon>
    </lineage>
</organism>